<proteinExistence type="predicted"/>
<dbReference type="GeneID" id="18501686"/>
<evidence type="ECO:0000256" key="1">
    <source>
        <dbReference type="SAM" id="Coils"/>
    </source>
</evidence>
<name>W8W2C8_9VIRU</name>
<reference evidence="2 3" key="1">
    <citation type="submission" date="2013-03" db="EMBL/GenBank/DDBJ databases">
        <title>Genomic and evolutionary features of invertebrate iridoviruse.</title>
        <authorList>
            <person name="Piegu B."/>
            <person name="Guizard S."/>
            <person name="Bideshi D."/>
            <person name="Spears T."/>
            <person name="Federici B."/>
            <person name="Bigot Y."/>
        </authorList>
    </citation>
    <scope>NUCLEOTIDE SEQUENCE [LARGE SCALE GENOMIC DNA]</scope>
    <source>
        <strain evidence="2">IIV22Aberystwyth</strain>
    </source>
</reference>
<dbReference type="EMBL" id="HF920634">
    <property type="protein sequence ID" value="CCV01980.1"/>
    <property type="molecule type" value="Genomic_DNA"/>
</dbReference>
<evidence type="ECO:0000313" key="3">
    <source>
        <dbReference type="Proteomes" id="UP000141616"/>
    </source>
</evidence>
<protein>
    <submittedName>
        <fullName evidence="2">Uncharacterized protein</fullName>
    </submittedName>
</protein>
<accession>W8W2C8</accession>
<dbReference type="Proteomes" id="UP000141616">
    <property type="component" value="Segment"/>
</dbReference>
<gene>
    <name evidence="2" type="primary">136L</name>
    <name evidence="2" type="ORF">IIV22A_136L</name>
</gene>
<dbReference type="KEGG" id="vg:18501686"/>
<dbReference type="RefSeq" id="YP_009010897.1">
    <property type="nucleotide sequence ID" value="NC_023615.1"/>
</dbReference>
<sequence>MVEPQSFIFKGCIVYNLDDLIQFDQAYFYGCLKRKREVLIKKNISSEDYFYAKITKEGWKESIASYCRAKILIKSEWVKSNVTKFIDTSVGVCEKVLREAPPILELEDCEKFCDDTGNVFEVEVRGVREDKIYFKAIDIEKLFEMENLVKNCFKNLSYNDYVNFIVQNKKPQRISFLTIEGIKKIICRSRSISPFKLKLFFNNLFIKKQNIVIDIILLYKEQETINIIVDVFEAYETIKQFCVGKYKIDLYFPEYKLAIECDEFDHKDRSFDYEYNREEYIKKKLKCTFLRFNPNEKFFKLGFILKLIFDYIHENTCIKYQKMLLQEKDARIAELNREINGYTQREKEWKIKKKEWKHLESKFLNREQELMTQNTLLFKQLSINK</sequence>
<feature type="coiled-coil region" evidence="1">
    <location>
        <begin position="325"/>
        <end position="352"/>
    </location>
</feature>
<organism evidence="2 3">
    <name type="scientific">Invertebrate iridescent virus 22</name>
    <dbReference type="NCBI Taxonomy" id="345198"/>
    <lineage>
        <taxon>Viruses</taxon>
        <taxon>Varidnaviria</taxon>
        <taxon>Bamfordvirae</taxon>
        <taxon>Nucleocytoviricota</taxon>
        <taxon>Megaviricetes</taxon>
        <taxon>Pimascovirales</taxon>
        <taxon>Pimascovirales incertae sedis</taxon>
        <taxon>Iridoviridae</taxon>
        <taxon>Betairidovirinae</taxon>
        <taxon>Chloriridovirus</taxon>
        <taxon>Chloriridovirus simulium1</taxon>
    </lineage>
</organism>
<evidence type="ECO:0000313" key="2">
    <source>
        <dbReference type="EMBL" id="CCV01980.1"/>
    </source>
</evidence>
<keyword evidence="1" id="KW-0175">Coiled coil</keyword>